<keyword evidence="2" id="KW-1185">Reference proteome</keyword>
<sequence>MEGDMLPLEPNNSYIMKLQKDPKVILNSWPDKPIMTRGYKRVKGKNFKGNLNLIGDQVAGTKLCIEVKTIETANFKCQRERPLHEQDKTLETPLISVPVAWVANSISVSSAHSFCASALYELPFDKTAKAPSLFARDCQGAQPVLPAWIVVAATPLTWPARLSTACAPAHLACTLAEPEASPYTCASPSLA</sequence>
<dbReference type="AlphaFoldDB" id="A0ABC8SJC7"/>
<reference evidence="1 2" key="1">
    <citation type="submission" date="2024-02" db="EMBL/GenBank/DDBJ databases">
        <authorList>
            <person name="Vignale AGUSTIN F."/>
            <person name="Sosa J E."/>
            <person name="Modenutti C."/>
        </authorList>
    </citation>
    <scope>NUCLEOTIDE SEQUENCE [LARGE SCALE GENOMIC DNA]</scope>
</reference>
<name>A0ABC8SJC7_9AQUA</name>
<comment type="caution">
    <text evidence="1">The sequence shown here is derived from an EMBL/GenBank/DDBJ whole genome shotgun (WGS) entry which is preliminary data.</text>
</comment>
<accession>A0ABC8SJC7</accession>
<dbReference type="Proteomes" id="UP001642360">
    <property type="component" value="Unassembled WGS sequence"/>
</dbReference>
<protein>
    <submittedName>
        <fullName evidence="1">Uncharacterized protein</fullName>
    </submittedName>
</protein>
<gene>
    <name evidence="1" type="ORF">ILEXP_LOCUS23027</name>
</gene>
<dbReference type="EMBL" id="CAUOFW020002569">
    <property type="protein sequence ID" value="CAK9154677.1"/>
    <property type="molecule type" value="Genomic_DNA"/>
</dbReference>
<proteinExistence type="predicted"/>
<evidence type="ECO:0000313" key="2">
    <source>
        <dbReference type="Proteomes" id="UP001642360"/>
    </source>
</evidence>
<evidence type="ECO:0000313" key="1">
    <source>
        <dbReference type="EMBL" id="CAK9154677.1"/>
    </source>
</evidence>
<organism evidence="1 2">
    <name type="scientific">Ilex paraguariensis</name>
    <name type="common">yerba mate</name>
    <dbReference type="NCBI Taxonomy" id="185542"/>
    <lineage>
        <taxon>Eukaryota</taxon>
        <taxon>Viridiplantae</taxon>
        <taxon>Streptophyta</taxon>
        <taxon>Embryophyta</taxon>
        <taxon>Tracheophyta</taxon>
        <taxon>Spermatophyta</taxon>
        <taxon>Magnoliopsida</taxon>
        <taxon>eudicotyledons</taxon>
        <taxon>Gunneridae</taxon>
        <taxon>Pentapetalae</taxon>
        <taxon>asterids</taxon>
        <taxon>campanulids</taxon>
        <taxon>Aquifoliales</taxon>
        <taxon>Aquifoliaceae</taxon>
        <taxon>Ilex</taxon>
    </lineage>
</organism>